<reference evidence="1 2" key="1">
    <citation type="submission" date="2015-10" db="EMBL/GenBank/DDBJ databases">
        <title>Metagenome-Assembled Genomes uncover a global brackish microbiome.</title>
        <authorList>
            <person name="Hugerth L.W."/>
            <person name="Larsson J."/>
            <person name="Alneberg J."/>
            <person name="Lindh M.V."/>
            <person name="Legrand C."/>
            <person name="Pinhassi J."/>
            <person name="Andersson A.F."/>
        </authorList>
    </citation>
    <scope>NUCLEOTIDE SEQUENCE [LARGE SCALE GENOMIC DNA]</scope>
    <source>
        <strain evidence="1">BACL26 MAG-121220-bin70</strain>
    </source>
</reference>
<evidence type="ECO:0000313" key="2">
    <source>
        <dbReference type="Proteomes" id="UP000051213"/>
    </source>
</evidence>
<gene>
    <name evidence="1" type="ORF">ABS24_10795</name>
</gene>
<sequence length="81" mass="9123">MAFTEYELVILDDGEVALQRSGSDEPLVRISFSDSVLEYLDGKHIDVAKSMMDAGIQTVFKINEDRTPTSVERGEKHQILH</sequence>
<proteinExistence type="predicted"/>
<protein>
    <submittedName>
        <fullName evidence="1">Uncharacterized protein</fullName>
    </submittedName>
</protein>
<name>A0A0R2U2H9_9GAMM</name>
<accession>A0A0R2U2H9</accession>
<dbReference type="EMBL" id="LICA01000241">
    <property type="protein sequence ID" value="KRO93542.1"/>
    <property type="molecule type" value="Genomic_DNA"/>
</dbReference>
<evidence type="ECO:0000313" key="1">
    <source>
        <dbReference type="EMBL" id="KRO93542.1"/>
    </source>
</evidence>
<dbReference type="AlphaFoldDB" id="A0A0R2U2H9"/>
<dbReference type="Proteomes" id="UP000051213">
    <property type="component" value="Unassembled WGS sequence"/>
</dbReference>
<organism evidence="1 2">
    <name type="scientific">SAR92 bacterium BACL26 MAG-121220-bin70</name>
    <dbReference type="NCBI Taxonomy" id="1655626"/>
    <lineage>
        <taxon>Bacteria</taxon>
        <taxon>Pseudomonadati</taxon>
        <taxon>Pseudomonadota</taxon>
        <taxon>Gammaproteobacteria</taxon>
        <taxon>Cellvibrionales</taxon>
        <taxon>Porticoccaceae</taxon>
        <taxon>SAR92 clade</taxon>
    </lineage>
</organism>
<comment type="caution">
    <text evidence="1">The sequence shown here is derived from an EMBL/GenBank/DDBJ whole genome shotgun (WGS) entry which is preliminary data.</text>
</comment>